<protein>
    <submittedName>
        <fullName evidence="1">Uncharacterized protein</fullName>
    </submittedName>
</protein>
<comment type="caution">
    <text evidence="1">The sequence shown here is derived from an EMBL/GenBank/DDBJ whole genome shotgun (WGS) entry which is preliminary data.</text>
</comment>
<keyword evidence="2" id="KW-1185">Reference proteome</keyword>
<gene>
    <name evidence="1" type="ORF">ATW55_09835</name>
</gene>
<dbReference type="EMBL" id="LPVJ01000005">
    <property type="protein sequence ID" value="KUO97208.1"/>
    <property type="molecule type" value="Genomic_DNA"/>
</dbReference>
<accession>A0A101XTE3</accession>
<evidence type="ECO:0000313" key="1">
    <source>
        <dbReference type="EMBL" id="KUO97208.1"/>
    </source>
</evidence>
<sequence length="71" mass="7547">MTLDELGRDPSFGQWSGRVVHVCDAILIGTIGFKTTPDELGNVEIGAGIVDILSDTAAPLSVCMQFIIEVI</sequence>
<dbReference type="Proteomes" id="UP000053557">
    <property type="component" value="Unassembled WGS sequence"/>
</dbReference>
<name>A0A101XTE3_9BACL</name>
<reference evidence="1 2" key="1">
    <citation type="submission" date="2015-12" db="EMBL/GenBank/DDBJ databases">
        <title>Draft genome sequence of Acidibacillus ferrooxidans ITV001, isolated from a chalcopyrite acid mine drainage site in Brazil.</title>
        <authorList>
            <person name="Dall'Agnol H."/>
            <person name="Nancucheo I."/>
            <person name="Johnson B."/>
            <person name="Oliveira R."/>
            <person name="Leite L."/>
            <person name="Pylro V."/>
            <person name="Nunes G.L."/>
            <person name="Tzotzos G."/>
            <person name="Fernandes G.R."/>
            <person name="Dutra J."/>
            <person name="Orellana S.C."/>
            <person name="Oliveira G."/>
        </authorList>
    </citation>
    <scope>NUCLEOTIDE SEQUENCE [LARGE SCALE GENOMIC DNA]</scope>
    <source>
        <strain evidence="2">ITV01</strain>
    </source>
</reference>
<proteinExistence type="predicted"/>
<organism evidence="1 2">
    <name type="scientific">Ferroacidibacillus organovorans</name>
    <dbReference type="NCBI Taxonomy" id="1765683"/>
    <lineage>
        <taxon>Bacteria</taxon>
        <taxon>Bacillati</taxon>
        <taxon>Bacillota</taxon>
        <taxon>Bacilli</taxon>
        <taxon>Bacillales</taxon>
        <taxon>Alicyclobacillaceae</taxon>
        <taxon>Ferroacidibacillus</taxon>
    </lineage>
</organism>
<evidence type="ECO:0000313" key="2">
    <source>
        <dbReference type="Proteomes" id="UP000053557"/>
    </source>
</evidence>
<dbReference type="AlphaFoldDB" id="A0A101XTE3"/>